<name>A0A8S5UAW9_9CAUD</name>
<dbReference type="EMBL" id="BK016058">
    <property type="protein sequence ID" value="DAF91612.1"/>
    <property type="molecule type" value="Genomic_DNA"/>
</dbReference>
<protein>
    <submittedName>
        <fullName evidence="1">Uncharacterized protein</fullName>
    </submittedName>
</protein>
<accession>A0A8S5UAW9</accession>
<sequence>MANLTFLKQKCQPLFRWNSNEKYIHLTFCRF</sequence>
<reference evidence="1" key="1">
    <citation type="journal article" date="2021" name="Proc. Natl. Acad. Sci. U.S.A.">
        <title>A Catalog of Tens of Thousands of Viruses from Human Metagenomes Reveals Hidden Associations with Chronic Diseases.</title>
        <authorList>
            <person name="Tisza M.J."/>
            <person name="Buck C.B."/>
        </authorList>
    </citation>
    <scope>NUCLEOTIDE SEQUENCE</scope>
    <source>
        <strain evidence="1">CtcK97</strain>
    </source>
</reference>
<organism evidence="1">
    <name type="scientific">Siphoviridae sp. ctcK97</name>
    <dbReference type="NCBI Taxonomy" id="2825571"/>
    <lineage>
        <taxon>Viruses</taxon>
        <taxon>Duplodnaviria</taxon>
        <taxon>Heunggongvirae</taxon>
        <taxon>Uroviricota</taxon>
        <taxon>Caudoviricetes</taxon>
    </lineage>
</organism>
<proteinExistence type="predicted"/>
<evidence type="ECO:0000313" key="1">
    <source>
        <dbReference type="EMBL" id="DAF91612.1"/>
    </source>
</evidence>